<evidence type="ECO:0000313" key="3">
    <source>
        <dbReference type="EMBL" id="EGR32080.1"/>
    </source>
</evidence>
<dbReference type="STRING" id="857967.G0QRU6"/>
<protein>
    <recommendedName>
        <fullName evidence="1">Casein kinase I</fullName>
    </recommendedName>
</protein>
<dbReference type="GO" id="GO:0005524">
    <property type="term" value="F:ATP binding"/>
    <property type="evidence" value="ECO:0007669"/>
    <property type="project" value="InterPro"/>
</dbReference>
<feature type="non-terminal residue" evidence="3">
    <location>
        <position position="323"/>
    </location>
</feature>
<organism evidence="3 4">
    <name type="scientific">Ichthyophthirius multifiliis</name>
    <name type="common">White spot disease agent</name>
    <name type="synonym">Ich</name>
    <dbReference type="NCBI Taxonomy" id="5932"/>
    <lineage>
        <taxon>Eukaryota</taxon>
        <taxon>Sar</taxon>
        <taxon>Alveolata</taxon>
        <taxon>Ciliophora</taxon>
        <taxon>Intramacronucleata</taxon>
        <taxon>Oligohymenophorea</taxon>
        <taxon>Hymenostomatida</taxon>
        <taxon>Ophryoglenina</taxon>
        <taxon>Ichthyophthirius</taxon>
    </lineage>
</organism>
<dbReference type="SMART" id="SM00220">
    <property type="entry name" value="S_TKc"/>
    <property type="match status" value="1"/>
</dbReference>
<dbReference type="CDD" id="cd14016">
    <property type="entry name" value="STKc_CK1"/>
    <property type="match status" value="1"/>
</dbReference>
<dbReference type="AlphaFoldDB" id="G0QRU6"/>
<dbReference type="PROSITE" id="PS50011">
    <property type="entry name" value="PROTEIN_KINASE_DOM"/>
    <property type="match status" value="1"/>
</dbReference>
<name>G0QRU6_ICHMU</name>
<dbReference type="OrthoDB" id="5800476at2759"/>
<sequence length="323" mass="38048">MSQTEIRICGHFKLGKKIRSITQVQHYQAKNIQSDQNVLIKIEETKYRHPQLLYEGKILQNLQGGIGIPSMFWYKKKKRRQIKKKIRCGQEGDNNFLVMEELGESLEQLFQNCNRKFSLKTVLMIGVQILKSIEYMHYKSYINREINSQNFHLGIQLQNINKIFQLNFGSAKKYKDSQTHEHIPFREKKPLIGASRFASINAHLGYELSRRDDIESLAYMLIYFLKGSLPWKGLKMTNKQAKFQKVKEIKTKQSIQELCKGCPKSIELFLEYSRSLGFEDKPDYTYLKGILLETFHNQGFIFDFIYDWVLLPLNKIENLEKLS</sequence>
<evidence type="ECO:0000256" key="1">
    <source>
        <dbReference type="ARBA" id="ARBA00023860"/>
    </source>
</evidence>
<reference evidence="3 4" key="1">
    <citation type="submission" date="2011-07" db="EMBL/GenBank/DDBJ databases">
        <authorList>
            <person name="Coyne R."/>
            <person name="Brami D."/>
            <person name="Johnson J."/>
            <person name="Hostetler J."/>
            <person name="Hannick L."/>
            <person name="Clark T."/>
            <person name="Cassidy-Hanley D."/>
            <person name="Inman J."/>
        </authorList>
    </citation>
    <scope>NUCLEOTIDE SEQUENCE [LARGE SCALE GENOMIC DNA]</scope>
    <source>
        <strain evidence="3 4">G5</strain>
    </source>
</reference>
<dbReference type="InterPro" id="IPR011009">
    <property type="entry name" value="Kinase-like_dom_sf"/>
</dbReference>
<dbReference type="RefSeq" id="XP_004035566.1">
    <property type="nucleotide sequence ID" value="XM_004035518.1"/>
</dbReference>
<dbReference type="Proteomes" id="UP000008983">
    <property type="component" value="Unassembled WGS sequence"/>
</dbReference>
<dbReference type="SUPFAM" id="SSF56112">
    <property type="entry name" value="Protein kinase-like (PK-like)"/>
    <property type="match status" value="1"/>
</dbReference>
<evidence type="ECO:0000259" key="2">
    <source>
        <dbReference type="PROSITE" id="PS50011"/>
    </source>
</evidence>
<accession>G0QRU6</accession>
<dbReference type="OMA" id="YGSINDH"/>
<gene>
    <name evidence="3" type="ORF">IMG5_097570</name>
</gene>
<dbReference type="GO" id="GO:0004672">
    <property type="term" value="F:protein kinase activity"/>
    <property type="evidence" value="ECO:0007669"/>
    <property type="project" value="InterPro"/>
</dbReference>
<dbReference type="InterPro" id="IPR000719">
    <property type="entry name" value="Prot_kinase_dom"/>
</dbReference>
<keyword evidence="4" id="KW-1185">Reference proteome</keyword>
<dbReference type="Pfam" id="PF00069">
    <property type="entry name" value="Pkinase"/>
    <property type="match status" value="1"/>
</dbReference>
<evidence type="ECO:0000313" key="4">
    <source>
        <dbReference type="Proteomes" id="UP000008983"/>
    </source>
</evidence>
<dbReference type="Gene3D" id="1.10.510.10">
    <property type="entry name" value="Transferase(Phosphotransferase) domain 1"/>
    <property type="match status" value="1"/>
</dbReference>
<proteinExistence type="predicted"/>
<dbReference type="PANTHER" id="PTHR11909">
    <property type="entry name" value="CASEIN KINASE-RELATED"/>
    <property type="match status" value="1"/>
</dbReference>
<dbReference type="eggNOG" id="KOG1164">
    <property type="taxonomic scope" value="Eukaryota"/>
</dbReference>
<dbReference type="EMBL" id="GL983799">
    <property type="protein sequence ID" value="EGR32080.1"/>
    <property type="molecule type" value="Genomic_DNA"/>
</dbReference>
<feature type="domain" description="Protein kinase" evidence="2">
    <location>
        <begin position="12"/>
        <end position="301"/>
    </location>
</feature>
<dbReference type="InParanoid" id="G0QRU6"/>
<dbReference type="GeneID" id="14908233"/>
<dbReference type="InterPro" id="IPR050235">
    <property type="entry name" value="CK1_Ser-Thr_kinase"/>
</dbReference>